<dbReference type="InterPro" id="IPR020627">
    <property type="entry name" value="KhpA"/>
</dbReference>
<name>A0A1Z3NDM7_BDEBC</name>
<sequence>MGLLTELVTDSSSLSIDIEVGERTTVYHVGCKKECIGQILGSKGKNIGAIRTLISSISARKGFRAIVEVPYFSD</sequence>
<evidence type="ECO:0000313" key="2">
    <source>
        <dbReference type="Proteomes" id="UP000197003"/>
    </source>
</evidence>
<dbReference type="OrthoDB" id="5295005at2"/>
<dbReference type="CDD" id="cd22533">
    <property type="entry name" value="KH-II_YlqC-like"/>
    <property type="match status" value="1"/>
</dbReference>
<protein>
    <submittedName>
        <fullName evidence="1">RNA-binding protein</fullName>
    </submittedName>
</protein>
<reference evidence="1 2" key="1">
    <citation type="submission" date="2017-04" db="EMBL/GenBank/DDBJ databases">
        <title>Whole genome sequence of Bdellovibrio bacteriovorus strain SSB218315.</title>
        <authorList>
            <person name="Oyedara O."/>
            <person name="Rodriguez-Perez M.A."/>
        </authorList>
    </citation>
    <scope>NUCLEOTIDE SEQUENCE [LARGE SCALE GENOMIC DNA]</scope>
    <source>
        <strain evidence="1 2">SSB218315</strain>
    </source>
</reference>
<dbReference type="AlphaFoldDB" id="A0A1Z3NDM7"/>
<dbReference type="EMBL" id="CP020946">
    <property type="protein sequence ID" value="ASD65545.1"/>
    <property type="molecule type" value="Genomic_DNA"/>
</dbReference>
<accession>A0A1Z3NDM7</accession>
<organism evidence="1 2">
    <name type="scientific">Bdellovibrio bacteriovorus</name>
    <dbReference type="NCBI Taxonomy" id="959"/>
    <lineage>
        <taxon>Bacteria</taxon>
        <taxon>Pseudomonadati</taxon>
        <taxon>Bdellovibrionota</taxon>
        <taxon>Bdellovibrionia</taxon>
        <taxon>Bdellovibrionales</taxon>
        <taxon>Pseudobdellovibrionaceae</taxon>
        <taxon>Bdellovibrio</taxon>
    </lineage>
</organism>
<dbReference type="Proteomes" id="UP000197003">
    <property type="component" value="Chromosome"/>
</dbReference>
<evidence type="ECO:0000313" key="1">
    <source>
        <dbReference type="EMBL" id="ASD65545.1"/>
    </source>
</evidence>
<proteinExistence type="predicted"/>
<gene>
    <name evidence="1" type="ORF">B9G79_14810</name>
</gene>
<dbReference type="Pfam" id="PF13083">
    <property type="entry name" value="KH_KhpA-B"/>
    <property type="match status" value="1"/>
</dbReference>
<dbReference type="GO" id="GO:0003723">
    <property type="term" value="F:RNA binding"/>
    <property type="evidence" value="ECO:0007669"/>
    <property type="project" value="InterPro"/>
</dbReference>